<keyword evidence="1" id="KW-1133">Transmembrane helix</keyword>
<dbReference type="RefSeq" id="WP_271870327.1">
    <property type="nucleotide sequence ID" value="NZ_JAOTGU010000010.1"/>
</dbReference>
<reference evidence="2" key="1">
    <citation type="journal article" date="2022" name="Microorganisms">
        <title>Antibiotic Susceptibility, Resistance Gene Determinants and Corresponding Genomic Regions in Lactobacillus amylovorus Isolates Derived from Wild Boars and Domestic Pigs.</title>
        <authorList>
            <person name="Moravkova M."/>
            <person name="Kostovova I."/>
            <person name="Kavanova K."/>
            <person name="Pechar R."/>
            <person name="Stanek S."/>
            <person name="Brychta A."/>
            <person name="Zeman M."/>
            <person name="Kubasova T."/>
        </authorList>
    </citation>
    <scope>NUCLEOTIDE SEQUENCE</scope>
    <source>
        <strain evidence="2">M356A</strain>
    </source>
</reference>
<keyword evidence="1" id="KW-0812">Transmembrane</keyword>
<evidence type="ECO:0000313" key="3">
    <source>
        <dbReference type="Proteomes" id="UP001143700"/>
    </source>
</evidence>
<feature type="transmembrane region" description="Helical" evidence="1">
    <location>
        <begin position="12"/>
        <end position="30"/>
    </location>
</feature>
<dbReference type="AlphaFoldDB" id="A0A9X4ACX1"/>
<reference evidence="2" key="2">
    <citation type="submission" date="2022-10" db="EMBL/GenBank/DDBJ databases">
        <authorList>
            <person name="Kostovova I."/>
            <person name="Moravkova M."/>
            <person name="Pechar R."/>
        </authorList>
    </citation>
    <scope>NUCLEOTIDE SEQUENCE</scope>
    <source>
        <strain evidence="2">M356A</strain>
    </source>
</reference>
<sequence>MKSKRQHSPVGCLVSLIIIAIIGGALFYVYSMSRSESGNPLTQPTKQENLIDSAKDTFFSFFNFE</sequence>
<dbReference type="EMBL" id="JAOTGU010000010">
    <property type="protein sequence ID" value="MDB6262412.1"/>
    <property type="molecule type" value="Genomic_DNA"/>
</dbReference>
<evidence type="ECO:0000313" key="2">
    <source>
        <dbReference type="EMBL" id="MDB6262412.1"/>
    </source>
</evidence>
<dbReference type="Proteomes" id="UP001143700">
    <property type="component" value="Unassembled WGS sequence"/>
</dbReference>
<evidence type="ECO:0000256" key="1">
    <source>
        <dbReference type="SAM" id="Phobius"/>
    </source>
</evidence>
<accession>A0A9X4ACX1</accession>
<comment type="caution">
    <text evidence="2">The sequence shown here is derived from an EMBL/GenBank/DDBJ whole genome shotgun (WGS) entry which is preliminary data.</text>
</comment>
<protein>
    <submittedName>
        <fullName evidence="2">Uncharacterized protein</fullName>
    </submittedName>
</protein>
<proteinExistence type="predicted"/>
<organism evidence="2 3">
    <name type="scientific">Lactobacillus amylovorus</name>
    <dbReference type="NCBI Taxonomy" id="1604"/>
    <lineage>
        <taxon>Bacteria</taxon>
        <taxon>Bacillati</taxon>
        <taxon>Bacillota</taxon>
        <taxon>Bacilli</taxon>
        <taxon>Lactobacillales</taxon>
        <taxon>Lactobacillaceae</taxon>
        <taxon>Lactobacillus</taxon>
    </lineage>
</organism>
<gene>
    <name evidence="2" type="ORF">ODV15_07605</name>
</gene>
<name>A0A9X4ACX1_LACAM</name>
<keyword evidence="1" id="KW-0472">Membrane</keyword>